<gene>
    <name evidence="1" type="ORF">SETIT_4G222500v2</name>
</gene>
<organism evidence="1">
    <name type="scientific">Setaria italica</name>
    <name type="common">Foxtail millet</name>
    <name type="synonym">Panicum italicum</name>
    <dbReference type="NCBI Taxonomy" id="4555"/>
    <lineage>
        <taxon>Eukaryota</taxon>
        <taxon>Viridiplantae</taxon>
        <taxon>Streptophyta</taxon>
        <taxon>Embryophyta</taxon>
        <taxon>Tracheophyta</taxon>
        <taxon>Spermatophyta</taxon>
        <taxon>Magnoliopsida</taxon>
        <taxon>Liliopsida</taxon>
        <taxon>Poales</taxon>
        <taxon>Poaceae</taxon>
        <taxon>PACMAD clade</taxon>
        <taxon>Panicoideae</taxon>
        <taxon>Panicodae</taxon>
        <taxon>Paniceae</taxon>
        <taxon>Cenchrinae</taxon>
        <taxon>Setaria</taxon>
    </lineage>
</organism>
<evidence type="ECO:0000313" key="1">
    <source>
        <dbReference type="EMBL" id="RCV22459.1"/>
    </source>
</evidence>
<name>A0A368QWZ9_SETIT</name>
<proteinExistence type="predicted"/>
<dbReference type="AlphaFoldDB" id="A0A368QWZ9"/>
<accession>A0A368QWZ9</accession>
<reference evidence="1" key="1">
    <citation type="journal article" date="2012" name="Nat. Biotechnol.">
        <title>Reference genome sequence of the model plant Setaria.</title>
        <authorList>
            <person name="Bennetzen J.L."/>
            <person name="Schmutz J."/>
            <person name="Wang H."/>
            <person name="Percifield R."/>
            <person name="Hawkins J."/>
            <person name="Pontaroli A.C."/>
            <person name="Estep M."/>
            <person name="Feng L."/>
            <person name="Vaughn J.N."/>
            <person name="Grimwood J."/>
            <person name="Jenkins J."/>
            <person name="Barry K."/>
            <person name="Lindquist E."/>
            <person name="Hellsten U."/>
            <person name="Deshpande S."/>
            <person name="Wang X."/>
            <person name="Wu X."/>
            <person name="Mitros T."/>
            <person name="Triplett J."/>
            <person name="Yang X."/>
            <person name="Ye C.Y."/>
            <person name="Mauro-Herrera M."/>
            <person name="Wang L."/>
            <person name="Li P."/>
            <person name="Sharma M."/>
            <person name="Sharma R."/>
            <person name="Ronald P.C."/>
            <person name="Panaud O."/>
            <person name="Kellogg E.A."/>
            <person name="Brutnell T.P."/>
            <person name="Doust A.N."/>
            <person name="Tuskan G.A."/>
            <person name="Rokhsar D."/>
            <person name="Devos K.M."/>
        </authorList>
    </citation>
    <scope>NUCLEOTIDE SEQUENCE [LARGE SCALE GENOMIC DNA]</scope>
    <source>
        <strain evidence="1">Yugu1</strain>
    </source>
</reference>
<reference evidence="1" key="2">
    <citation type="submission" date="2015-07" db="EMBL/GenBank/DDBJ databases">
        <authorList>
            <person name="Noorani M."/>
        </authorList>
    </citation>
    <scope>NUCLEOTIDE SEQUENCE</scope>
    <source>
        <strain evidence="1">Yugu1</strain>
    </source>
</reference>
<dbReference type="EMBL" id="CM003531">
    <property type="protein sequence ID" value="RCV22459.1"/>
    <property type="molecule type" value="Genomic_DNA"/>
</dbReference>
<sequence length="41" mass="4332">MLGLAIKNFSNSSSCLPLALAVCCFKVNGQQNGHFSVFTAI</sequence>
<protein>
    <submittedName>
        <fullName evidence="1">Uncharacterized protein</fullName>
    </submittedName>
</protein>